<dbReference type="InParanoid" id="K3YUZ4"/>
<organism evidence="2 3">
    <name type="scientific">Setaria italica</name>
    <name type="common">Foxtail millet</name>
    <name type="synonym">Panicum italicum</name>
    <dbReference type="NCBI Taxonomy" id="4555"/>
    <lineage>
        <taxon>Eukaryota</taxon>
        <taxon>Viridiplantae</taxon>
        <taxon>Streptophyta</taxon>
        <taxon>Embryophyta</taxon>
        <taxon>Tracheophyta</taxon>
        <taxon>Spermatophyta</taxon>
        <taxon>Magnoliopsida</taxon>
        <taxon>Liliopsida</taxon>
        <taxon>Poales</taxon>
        <taxon>Poaceae</taxon>
        <taxon>PACMAD clade</taxon>
        <taxon>Panicoideae</taxon>
        <taxon>Panicodae</taxon>
        <taxon>Paniceae</taxon>
        <taxon>Cenchrinae</taxon>
        <taxon>Setaria</taxon>
    </lineage>
</organism>
<evidence type="ECO:0000313" key="3">
    <source>
        <dbReference type="Proteomes" id="UP000004995"/>
    </source>
</evidence>
<name>K3YUZ4_SETIT</name>
<dbReference type="Proteomes" id="UP000004995">
    <property type="component" value="Unassembled WGS sequence"/>
</dbReference>
<evidence type="ECO:0000313" key="2">
    <source>
        <dbReference type="EnsemblPlants" id="KQL29314"/>
    </source>
</evidence>
<proteinExistence type="predicted"/>
<protein>
    <submittedName>
        <fullName evidence="2">Uncharacterized protein</fullName>
    </submittedName>
</protein>
<dbReference type="Gramene" id="KQL29314">
    <property type="protein sequence ID" value="KQL29314"/>
    <property type="gene ID" value="SETIT_018090mg"/>
</dbReference>
<dbReference type="HOGENOM" id="CLU_1035876_0_0_1"/>
<reference evidence="3" key="1">
    <citation type="journal article" date="2012" name="Nat. Biotechnol.">
        <title>Reference genome sequence of the model plant Setaria.</title>
        <authorList>
            <person name="Bennetzen J.L."/>
            <person name="Schmutz J."/>
            <person name="Wang H."/>
            <person name="Percifield R."/>
            <person name="Hawkins J."/>
            <person name="Pontaroli A.C."/>
            <person name="Estep M."/>
            <person name="Feng L."/>
            <person name="Vaughn J.N."/>
            <person name="Grimwood J."/>
            <person name="Jenkins J."/>
            <person name="Barry K."/>
            <person name="Lindquist E."/>
            <person name="Hellsten U."/>
            <person name="Deshpande S."/>
            <person name="Wang X."/>
            <person name="Wu X."/>
            <person name="Mitros T."/>
            <person name="Triplett J."/>
            <person name="Yang X."/>
            <person name="Ye C.Y."/>
            <person name="Mauro-Herrera M."/>
            <person name="Wang L."/>
            <person name="Li P."/>
            <person name="Sharma M."/>
            <person name="Sharma R."/>
            <person name="Ronald P.C."/>
            <person name="Panaud O."/>
            <person name="Kellogg E.A."/>
            <person name="Brutnell T.P."/>
            <person name="Doust A.N."/>
            <person name="Tuskan G.A."/>
            <person name="Rokhsar D."/>
            <person name="Devos K.M."/>
        </authorList>
    </citation>
    <scope>NUCLEOTIDE SEQUENCE [LARGE SCALE GENOMIC DNA]</scope>
    <source>
        <strain evidence="3">cv. Yugu1</strain>
    </source>
</reference>
<reference evidence="2" key="2">
    <citation type="submission" date="2018-08" db="UniProtKB">
        <authorList>
            <consortium name="EnsemblPlants"/>
        </authorList>
    </citation>
    <scope>IDENTIFICATION</scope>
    <source>
        <strain evidence="2">Yugu1</strain>
    </source>
</reference>
<keyword evidence="3" id="KW-1185">Reference proteome</keyword>
<dbReference type="AlphaFoldDB" id="K3YUZ4"/>
<dbReference type="EMBL" id="AGNK02000209">
    <property type="status" value="NOT_ANNOTATED_CDS"/>
    <property type="molecule type" value="Genomic_DNA"/>
</dbReference>
<dbReference type="EnsemblPlants" id="KQL29314">
    <property type="protein sequence ID" value="KQL29314"/>
    <property type="gene ID" value="SETIT_018090mg"/>
</dbReference>
<feature type="compositionally biased region" description="Basic residues" evidence="1">
    <location>
        <begin position="94"/>
        <end position="105"/>
    </location>
</feature>
<sequence>MTHGTTLSEERTDRHCSVVFPMATRDATVARCHRPMIHDDREAGHRQARELKQPGGQASVPSVPVAAKPTAAPHRRPSVPSVSQPARPPGPLAAHRHPARPRPRGARWPPRRDSSGSDPDLVPRQRRRVSEAVRGDVIWLSGSPAVSSWADGRTRAVRSSVHASTPGAAGSLLVRKGPRPYLPSRTELLLPLTLCAGNRTRGGYMLHACAAATRAGKGGGDCAWPDRRGRRPSKGKDCFWPACPCGWASGVWCVIATVMASWQAANVLQ</sequence>
<evidence type="ECO:0000256" key="1">
    <source>
        <dbReference type="SAM" id="MobiDB-lite"/>
    </source>
</evidence>
<accession>K3YUZ4</accession>
<feature type="region of interest" description="Disordered" evidence="1">
    <location>
        <begin position="40"/>
        <end position="129"/>
    </location>
</feature>
<feature type="compositionally biased region" description="Basic and acidic residues" evidence="1">
    <location>
        <begin position="40"/>
        <end position="52"/>
    </location>
</feature>